<organism evidence="1 2">
    <name type="scientific">Odoribacter splanchnicus (strain ATCC 29572 / DSM 20712 / CIP 104287 / JCM 15291 / NCTC 10825 / 1651/6)</name>
    <name type="common">Bacteroides splanchnicus</name>
    <dbReference type="NCBI Taxonomy" id="709991"/>
    <lineage>
        <taxon>Bacteria</taxon>
        <taxon>Pseudomonadati</taxon>
        <taxon>Bacteroidota</taxon>
        <taxon>Bacteroidia</taxon>
        <taxon>Bacteroidales</taxon>
        <taxon>Odoribacteraceae</taxon>
        <taxon>Odoribacter</taxon>
    </lineage>
</organism>
<dbReference type="STRING" id="709991.Odosp_2355"/>
<dbReference type="InterPro" id="IPR027828">
    <property type="entry name" value="DUF4465"/>
</dbReference>
<dbReference type="Pfam" id="PF14717">
    <property type="entry name" value="DUF4465"/>
    <property type="match status" value="1"/>
</dbReference>
<reference evidence="1 2" key="1">
    <citation type="journal article" date="2011" name="Stand. Genomic Sci.">
        <title>Complete genome sequence of Odoribacter splanchnicus type strain (1651/6).</title>
        <authorList>
            <consortium name="US DOE Joint Genome Institute (JGI-PGF)"/>
            <person name="Goker M."/>
            <person name="Gronow S."/>
            <person name="Zeytun A."/>
            <person name="Nolan M."/>
            <person name="Lucas S."/>
            <person name="Lapidus A."/>
            <person name="Hammon N."/>
            <person name="Deshpande S."/>
            <person name="Cheng J.F."/>
            <person name="Pitluck S."/>
            <person name="Liolios K."/>
            <person name="Pagani I."/>
            <person name="Ivanova N."/>
            <person name="Mavromatis K."/>
            <person name="Ovchinikova G."/>
            <person name="Pati A."/>
            <person name="Tapia R."/>
            <person name="Han C."/>
            <person name="Goodwin L."/>
            <person name="Chen A."/>
            <person name="Palaniappan K."/>
            <person name="Land M."/>
            <person name="Hauser L."/>
            <person name="Jeffries C.D."/>
            <person name="Brambilla E.M."/>
            <person name="Rohde M."/>
            <person name="Detter J.C."/>
            <person name="Woyke T."/>
            <person name="Bristow J."/>
            <person name="Markowitz V."/>
            <person name="Hugenholtz P."/>
            <person name="Eisen J.A."/>
            <person name="Kyrpides N.C."/>
            <person name="Klenk H.P."/>
        </authorList>
    </citation>
    <scope>NUCLEOTIDE SEQUENCE [LARGE SCALE GENOMIC DNA]</scope>
    <source>
        <strain evidence="2">ATCC 29572 / DSM 20712 / JCM 15291 / NCTC 10825 / 1651/6</strain>
    </source>
</reference>
<dbReference type="PaxDb" id="709991-Odosp_2355"/>
<keyword evidence="2" id="KW-1185">Reference proteome</keyword>
<protein>
    <recommendedName>
        <fullName evidence="3">DUF4465 domain-containing protein</fullName>
    </recommendedName>
</protein>
<dbReference type="Gene3D" id="2.60.120.1350">
    <property type="entry name" value="Protein of unknown function DUF4465"/>
    <property type="match status" value="1"/>
</dbReference>
<gene>
    <name evidence="1" type="ordered locus">Odosp_2355</name>
</gene>
<evidence type="ECO:0000313" key="2">
    <source>
        <dbReference type="Proteomes" id="UP000006657"/>
    </source>
</evidence>
<accession>F9ZB34</accession>
<proteinExistence type="predicted"/>
<dbReference type="RefSeq" id="WP_013612543.1">
    <property type="nucleotide sequence ID" value="NC_015160.1"/>
</dbReference>
<dbReference type="PROSITE" id="PS51257">
    <property type="entry name" value="PROKAR_LIPOPROTEIN"/>
    <property type="match status" value="1"/>
</dbReference>
<dbReference type="EMBL" id="CP002544">
    <property type="protein sequence ID" value="ADY33350.1"/>
    <property type="molecule type" value="Genomic_DNA"/>
</dbReference>
<sequence>MRKFLAIIMMWAGLIACSDDKDVLVSIPNDVTMNELELGRFTHRIPESGFTSKAAHTNGVKFNTVKNSDGTYSGFAYSNRNNRSFTWTATQEALDSNIYSVYTRYPNANEVYAVACVKNDDAYFTLEKPAVVEHILVANTTYAYLAMVYGDQYGTPEKPEANPNIPGSADKKGVWYSNVPGGVKKLVDEDKDYFKLIIKGFKDNTPTGTVNFYLCTRKGDPENPDWSRVVNDWYPVDLSALGVVDKIVFDLESTDIEAGTGRMRTPAYFCLDGIRIQE</sequence>
<dbReference type="AlphaFoldDB" id="F9ZB34"/>
<dbReference type="HOGENOM" id="CLU_1036870_0_0_10"/>
<name>F9ZB34_ODOSD</name>
<evidence type="ECO:0000313" key="1">
    <source>
        <dbReference type="EMBL" id="ADY33350.1"/>
    </source>
</evidence>
<dbReference type="eggNOG" id="COG3291">
    <property type="taxonomic scope" value="Bacteria"/>
</dbReference>
<dbReference type="KEGG" id="osp:Odosp_2355"/>
<evidence type="ECO:0008006" key="3">
    <source>
        <dbReference type="Google" id="ProtNLM"/>
    </source>
</evidence>
<dbReference type="Proteomes" id="UP000006657">
    <property type="component" value="Chromosome"/>
</dbReference>